<name>A0AAJ4REJ8_9BACT</name>
<dbReference type="SUPFAM" id="SSF52540">
    <property type="entry name" value="P-loop containing nucleoside triphosphate hydrolases"/>
    <property type="match status" value="1"/>
</dbReference>
<evidence type="ECO:0000256" key="1">
    <source>
        <dbReference type="SAM" id="Phobius"/>
    </source>
</evidence>
<dbReference type="InterPro" id="IPR008571">
    <property type="entry name" value="HerA-like"/>
</dbReference>
<reference evidence="4 5" key="2">
    <citation type="submission" date="2018-11" db="EMBL/GenBank/DDBJ databases">
        <title>Genomic Encyclopedia of Type Strains, Phase IV (KMG-IV): sequencing the most valuable type-strain genomes for metagenomic binning, comparative biology and taxonomic classification.</title>
        <authorList>
            <person name="Goeker M."/>
        </authorList>
    </citation>
    <scope>NUCLEOTIDE SEQUENCE [LARGE SCALE GENOMIC DNA]</scope>
    <source>
        <strain evidence="4 5">DSM 27783</strain>
    </source>
</reference>
<dbReference type="Pfam" id="PF01935">
    <property type="entry name" value="DUF87"/>
    <property type="match status" value="1"/>
</dbReference>
<organism evidence="4 5">
    <name type="scientific">Caminibacter pacificus</name>
    <dbReference type="NCBI Taxonomy" id="1424653"/>
    <lineage>
        <taxon>Bacteria</taxon>
        <taxon>Pseudomonadati</taxon>
        <taxon>Campylobacterota</taxon>
        <taxon>Epsilonproteobacteria</taxon>
        <taxon>Nautiliales</taxon>
        <taxon>Nautiliaceae</taxon>
        <taxon>Caminibacter</taxon>
    </lineage>
</organism>
<evidence type="ECO:0000313" key="5">
    <source>
        <dbReference type="Proteomes" id="UP000272781"/>
    </source>
</evidence>
<reference evidence="3" key="3">
    <citation type="submission" date="2019-06" db="EMBL/GenBank/DDBJ databases">
        <title>A comparative analysis of the Nautiliaceae.</title>
        <authorList>
            <person name="Grosche A."/>
            <person name="Smedile F."/>
            <person name="Vetriani C."/>
        </authorList>
    </citation>
    <scope>NUCLEOTIDE SEQUENCE</scope>
    <source>
        <strain evidence="3">TB6</strain>
    </source>
</reference>
<evidence type="ECO:0000313" key="6">
    <source>
        <dbReference type="Proteomes" id="UP000298805"/>
    </source>
</evidence>
<dbReference type="Proteomes" id="UP000298805">
    <property type="component" value="Chromosome"/>
</dbReference>
<keyword evidence="3" id="KW-0067">ATP-binding</keyword>
<dbReference type="InterPro" id="IPR027417">
    <property type="entry name" value="P-loop_NTPase"/>
</dbReference>
<keyword evidence="1" id="KW-1133">Transmembrane helix</keyword>
<dbReference type="InterPro" id="IPR002789">
    <property type="entry name" value="HerA_central"/>
</dbReference>
<dbReference type="EMBL" id="CP027432">
    <property type="protein sequence ID" value="QDD68099.1"/>
    <property type="molecule type" value="Genomic_DNA"/>
</dbReference>
<keyword evidence="1" id="KW-0812">Transmembrane</keyword>
<dbReference type="PANTHER" id="PTHR42957:SF1">
    <property type="entry name" value="HELICASE MJ1565-RELATED"/>
    <property type="match status" value="1"/>
</dbReference>
<dbReference type="EMBL" id="RJVK01000001">
    <property type="protein sequence ID" value="ROR41208.1"/>
    <property type="molecule type" value="Genomic_DNA"/>
</dbReference>
<accession>A0AAJ4REJ8</accession>
<evidence type="ECO:0000259" key="2">
    <source>
        <dbReference type="Pfam" id="PF01935"/>
    </source>
</evidence>
<keyword evidence="1" id="KW-0472">Membrane</keyword>
<feature type="domain" description="Helicase HerA central" evidence="2">
    <location>
        <begin position="144"/>
        <end position="468"/>
    </location>
</feature>
<dbReference type="AlphaFoldDB" id="A0AAJ4REJ8"/>
<evidence type="ECO:0000313" key="3">
    <source>
        <dbReference type="EMBL" id="QDD68099.1"/>
    </source>
</evidence>
<proteinExistence type="predicted"/>
<keyword evidence="6" id="KW-1185">Reference proteome</keyword>
<dbReference type="GO" id="GO:0005524">
    <property type="term" value="F:ATP binding"/>
    <property type="evidence" value="ECO:0007669"/>
    <property type="project" value="UniProtKB-KW"/>
</dbReference>
<gene>
    <name evidence="3" type="ORF">C6V80_09625</name>
    <name evidence="4" type="ORF">EDC58_0695</name>
</gene>
<protein>
    <submittedName>
        <fullName evidence="3">ATP-binding protein</fullName>
    </submittedName>
</protein>
<dbReference type="RefSeq" id="WP_123352101.1">
    <property type="nucleotide sequence ID" value="NZ_CP027432.2"/>
</dbReference>
<keyword evidence="3" id="KW-0547">Nucleotide-binding</keyword>
<feature type="transmembrane region" description="Helical" evidence="1">
    <location>
        <begin position="579"/>
        <end position="604"/>
    </location>
</feature>
<sequence>MKEFEKESVFRIGEVYSVDGRKIKIKVDKNKNSSYIFYQGQIIKNISVGSYIKIVKGYIKIIGKVEGEYIEEDKSINLAYYKQSEKINRYLLVSLLGYIERNKFFQGIKEMPLVFNECYLLDNKEFNMVHNFLDLGEEENYGSIVIGKLALEDNQDIKVSIDKLFASHIGIFGNTGSGKSYTLAKLYHELLEKFKNNKNFHKTSRFVLIDFNGEYLIDDKERDYTIIEPEYKKTFNLNTRNSKDKFPILKKYFEDIEFWAIYLNATEKTQIPFLKRSFKMEVDFENFKIYFLNFIIMMLEKKFAMSDIQNFLEEIGKILHINDQEDYIMFINFINSFIYHSSSEVYYIQPNNTYFNNDKRLYFNDHREELVKEIKNYNFNSFPEKIEDNFLKIPLKIIFQFYNDKLEKNMNMEFIAPLLKRLRRINYLEKVIEVIDNYSENSLNLMNIISLKNVNSEIKKILPLLIVKQLYEEQKVNKNLDNKKYLNIIIDEAHNILSPISNRESEQWKEYRLETFEEIIKEGRKFGVFLTIASQRPSDISSTIISQLHNYFLHRLINNKDIEAVERTISYLDRLSFEYLSILPTGTCILAGLAIPMPIIISVYEIKTGYEPKSETIKLVKHWID</sequence>
<evidence type="ECO:0000313" key="4">
    <source>
        <dbReference type="EMBL" id="ROR41208.1"/>
    </source>
</evidence>
<dbReference type="PANTHER" id="PTHR42957">
    <property type="entry name" value="HELICASE MJ1565-RELATED"/>
    <property type="match status" value="1"/>
</dbReference>
<dbReference type="Gene3D" id="3.40.50.300">
    <property type="entry name" value="P-loop containing nucleotide triphosphate hydrolases"/>
    <property type="match status" value="2"/>
</dbReference>
<reference evidence="6" key="1">
    <citation type="submission" date="2018-03" db="EMBL/GenBank/DDBJ databases">
        <title>A comparative analysis of the Nautiliaceae.</title>
        <authorList>
            <person name="Grosche A."/>
            <person name="Smedile F."/>
            <person name="Vetriani C."/>
        </authorList>
    </citation>
    <scope>NUCLEOTIDE SEQUENCE [LARGE SCALE GENOMIC DNA]</scope>
    <source>
        <strain evidence="6">TB6</strain>
    </source>
</reference>
<dbReference type="Proteomes" id="UP000272781">
    <property type="component" value="Unassembled WGS sequence"/>
</dbReference>